<dbReference type="Proteomes" id="UP000033618">
    <property type="component" value="Unassembled WGS sequence"/>
</dbReference>
<dbReference type="STRING" id="28092.WM40_00880"/>
<feature type="region of interest" description="Disordered" evidence="1">
    <location>
        <begin position="40"/>
        <end position="66"/>
    </location>
</feature>
<dbReference type="SUPFAM" id="SSF140591">
    <property type="entry name" value="Type III secretion system domain"/>
    <property type="match status" value="1"/>
</dbReference>
<dbReference type="Pfam" id="PF09059">
    <property type="entry name" value="TyeA"/>
    <property type="match status" value="1"/>
</dbReference>
<evidence type="ECO:0000256" key="1">
    <source>
        <dbReference type="SAM" id="MobiDB-lite"/>
    </source>
</evidence>
<sequence>MHRHRAAPMTSRFFVPSLFRLPACTAMTAFHIGSTPMKQAPSTFDSVGPRADTTARPGGQSHDGAAPIFKNDALLAIEHGERLAEQADALAEYIAAEMDSEDEADRALREEETHEWIDPEALAEFLAETLQQDEDAQRTREALVADLQQGAPHTMLQLLRERCDNNPTKLFVSLQQAAGALRRGAVGSDQDQDSDAGQRAGRRGGGRREDTEAILERLADMTQELEFSHGTRIRADLNTGGVWQTPGDGRRLDAAEIVSLQASYATLVEGDTRIASVLHRVLDGVTALLDSPARAGTAAGENGTSPQAAGSVVQAVLERFILAVGRDIDSLRPSVDRAHLHALLTEKSHVTTAVTVLQQCDSLAEVLHPGSPADAGAAALQTMRKAVDLTDQSYFTPEAFVAFARTMAGQEQDPSAPDATPGTEGVPVVLARAIPFLHGFSAVLRDMPERVFVDDQQRMRAREAVQHALDDLIDEENAHV</sequence>
<keyword evidence="4" id="KW-1185">Reference proteome</keyword>
<feature type="region of interest" description="Disordered" evidence="1">
    <location>
        <begin position="182"/>
        <end position="210"/>
    </location>
</feature>
<organism evidence="3 4">
    <name type="scientific">Robbsia andropogonis</name>
    <dbReference type="NCBI Taxonomy" id="28092"/>
    <lineage>
        <taxon>Bacteria</taxon>
        <taxon>Pseudomonadati</taxon>
        <taxon>Pseudomonadota</taxon>
        <taxon>Betaproteobacteria</taxon>
        <taxon>Burkholderiales</taxon>
        <taxon>Burkholderiaceae</taxon>
        <taxon>Robbsia</taxon>
    </lineage>
</organism>
<name>A0A0F5K550_9BURK</name>
<evidence type="ECO:0000313" key="4">
    <source>
        <dbReference type="Proteomes" id="UP000033618"/>
    </source>
</evidence>
<reference evidence="3 4" key="1">
    <citation type="submission" date="2015-03" db="EMBL/GenBank/DDBJ databases">
        <title>Draft Genome Sequence of Burkholderia andropogonis type strain ICMP2807, isolated from Sorghum bicolor.</title>
        <authorList>
            <person name="Lopes-Santos L."/>
            <person name="Castro D.B."/>
            <person name="Ottoboni L.M."/>
            <person name="Park D."/>
            <person name="Weirc B.S."/>
            <person name="Destefano S.A."/>
        </authorList>
    </citation>
    <scope>NUCLEOTIDE SEQUENCE [LARGE SCALE GENOMIC DNA]</scope>
    <source>
        <strain evidence="3 4">ICMP2807</strain>
    </source>
</reference>
<dbReference type="EMBL" id="LAQU01000001">
    <property type="protein sequence ID" value="KKB65223.1"/>
    <property type="molecule type" value="Genomic_DNA"/>
</dbReference>
<accession>A0A0F5K550</accession>
<comment type="caution">
    <text evidence="3">The sequence shown here is derived from an EMBL/GenBank/DDBJ whole genome shotgun (WGS) entry which is preliminary data.</text>
</comment>
<proteinExistence type="predicted"/>
<dbReference type="AlphaFoldDB" id="A0A0F5K550"/>
<feature type="domain" description="Type III secretion system effector delivery regulator TyeA" evidence="2">
    <location>
        <begin position="430"/>
        <end position="477"/>
    </location>
</feature>
<evidence type="ECO:0000313" key="3">
    <source>
        <dbReference type="EMBL" id="KKB65223.1"/>
    </source>
</evidence>
<dbReference type="Gene3D" id="1.20.1280.80">
    <property type="match status" value="1"/>
</dbReference>
<feature type="compositionally biased region" description="Low complexity" evidence="1">
    <location>
        <begin position="184"/>
        <end position="199"/>
    </location>
</feature>
<dbReference type="InterPro" id="IPR015144">
    <property type="entry name" value="T3SS_TyeA"/>
</dbReference>
<dbReference type="PATRIC" id="fig|28092.6.peg.200"/>
<gene>
    <name evidence="3" type="ORF">WM40_00880</name>
</gene>
<protein>
    <recommendedName>
        <fullName evidence="2">Type III secretion system effector delivery regulator TyeA domain-containing protein</fullName>
    </recommendedName>
</protein>
<dbReference type="InterPro" id="IPR038347">
    <property type="entry name" value="TyeA_sf"/>
</dbReference>
<evidence type="ECO:0000259" key="2">
    <source>
        <dbReference type="Pfam" id="PF09059"/>
    </source>
</evidence>